<feature type="compositionally biased region" description="Polar residues" evidence="1">
    <location>
        <begin position="218"/>
        <end position="231"/>
    </location>
</feature>
<comment type="caution">
    <text evidence="4">The sequence shown here is derived from an EMBL/GenBank/DDBJ whole genome shotgun (WGS) entry which is preliminary data.</text>
</comment>
<evidence type="ECO:0000313" key="5">
    <source>
        <dbReference type="Proteomes" id="UP000326924"/>
    </source>
</evidence>
<keyword evidence="2" id="KW-0812">Transmembrane</keyword>
<dbReference type="Proteomes" id="UP000326924">
    <property type="component" value="Unassembled WGS sequence"/>
</dbReference>
<dbReference type="InParanoid" id="A0A5J5FBK4"/>
<keyword evidence="2" id="KW-0472">Membrane</keyword>
<organism evidence="4 5">
    <name type="scientific">Sphaerosporella brunnea</name>
    <dbReference type="NCBI Taxonomy" id="1250544"/>
    <lineage>
        <taxon>Eukaryota</taxon>
        <taxon>Fungi</taxon>
        <taxon>Dikarya</taxon>
        <taxon>Ascomycota</taxon>
        <taxon>Pezizomycotina</taxon>
        <taxon>Pezizomycetes</taxon>
        <taxon>Pezizales</taxon>
        <taxon>Pyronemataceae</taxon>
        <taxon>Sphaerosporella</taxon>
    </lineage>
</organism>
<dbReference type="AlphaFoldDB" id="A0A5J5FBK4"/>
<proteinExistence type="predicted"/>
<protein>
    <submittedName>
        <fullName evidence="4">Uncharacterized protein</fullName>
    </submittedName>
</protein>
<keyword evidence="5" id="KW-1185">Reference proteome</keyword>
<evidence type="ECO:0000256" key="3">
    <source>
        <dbReference type="SAM" id="SignalP"/>
    </source>
</evidence>
<sequence>MSIISRTLVAAVMAAALCLQLAIPVVAVPKEQLRARDLGPEQLEVLHKLNKRYETCANNSFCYGTTSCCGVWCCYSYQTCYGTSTSDSLAYCSSSIDTRPTSTSYSGTYYGSRKKTGWNSLPLGTRIAIIFAGLVGFGLLAGTITFIVYCCCCKNRRKPKTTFVPRPQAVQPAAPPPMVQPMQPEYTGTTMYTGTTDPHSGLVSPLSTTTPAPPYVPENQQYGAKPQTNVAVNPGPQYDSQTGGYADGRGHVYEAPSGQSHR</sequence>
<keyword evidence="3" id="KW-0732">Signal</keyword>
<dbReference type="EMBL" id="VXIS01000004">
    <property type="protein sequence ID" value="KAA8914648.1"/>
    <property type="molecule type" value="Genomic_DNA"/>
</dbReference>
<name>A0A5J5FBK4_9PEZI</name>
<feature type="compositionally biased region" description="Low complexity" evidence="1">
    <location>
        <begin position="180"/>
        <end position="196"/>
    </location>
</feature>
<evidence type="ECO:0000313" key="4">
    <source>
        <dbReference type="EMBL" id="KAA8914648.1"/>
    </source>
</evidence>
<feature type="signal peptide" evidence="3">
    <location>
        <begin position="1"/>
        <end position="27"/>
    </location>
</feature>
<keyword evidence="2" id="KW-1133">Transmembrane helix</keyword>
<feature type="region of interest" description="Disordered" evidence="1">
    <location>
        <begin position="164"/>
        <end position="262"/>
    </location>
</feature>
<accession>A0A5J5FBK4</accession>
<reference evidence="4 5" key="1">
    <citation type="submission" date="2019-09" db="EMBL/GenBank/DDBJ databases">
        <title>Draft genome of the ectomycorrhizal ascomycete Sphaerosporella brunnea.</title>
        <authorList>
            <consortium name="DOE Joint Genome Institute"/>
            <person name="Benucci G.M."/>
            <person name="Marozzi G."/>
            <person name="Antonielli L."/>
            <person name="Sanchez S."/>
            <person name="Marco P."/>
            <person name="Wang X."/>
            <person name="Falini L.B."/>
            <person name="Barry K."/>
            <person name="Haridas S."/>
            <person name="Lipzen A."/>
            <person name="Labutti K."/>
            <person name="Grigoriev I.V."/>
            <person name="Murat C."/>
            <person name="Martin F."/>
            <person name="Albertini E."/>
            <person name="Donnini D."/>
            <person name="Bonito G."/>
        </authorList>
    </citation>
    <scope>NUCLEOTIDE SEQUENCE [LARGE SCALE GENOMIC DNA]</scope>
    <source>
        <strain evidence="4 5">Sb_GMNB300</strain>
    </source>
</reference>
<evidence type="ECO:0000256" key="1">
    <source>
        <dbReference type="SAM" id="MobiDB-lite"/>
    </source>
</evidence>
<feature type="chain" id="PRO_5023832405" evidence="3">
    <location>
        <begin position="28"/>
        <end position="262"/>
    </location>
</feature>
<evidence type="ECO:0000256" key="2">
    <source>
        <dbReference type="SAM" id="Phobius"/>
    </source>
</evidence>
<feature type="transmembrane region" description="Helical" evidence="2">
    <location>
        <begin position="127"/>
        <end position="152"/>
    </location>
</feature>
<gene>
    <name evidence="4" type="ORF">FN846DRAFT_1018270</name>
</gene>